<keyword evidence="3" id="KW-0378">Hydrolase</keyword>
<feature type="domain" description="Endonuclease/exonuclease/phosphatase" evidence="2">
    <location>
        <begin position="330"/>
        <end position="572"/>
    </location>
</feature>
<name>A0A1I2AMV7_9ACTN</name>
<protein>
    <submittedName>
        <fullName evidence="3">Exonuclease III</fullName>
    </submittedName>
</protein>
<evidence type="ECO:0000313" key="3">
    <source>
        <dbReference type="EMBL" id="SFE44898.1"/>
    </source>
</evidence>
<dbReference type="Gene3D" id="3.60.10.10">
    <property type="entry name" value="Endonuclease/exonuclease/phosphatase"/>
    <property type="match status" value="1"/>
</dbReference>
<dbReference type="OrthoDB" id="3414047at2"/>
<dbReference type="PANTHER" id="PTHR41349">
    <property type="match status" value="1"/>
</dbReference>
<dbReference type="AlphaFoldDB" id="A0A1I2AMV7"/>
<dbReference type="InterPro" id="IPR005135">
    <property type="entry name" value="Endo/exonuclease/phosphatase"/>
</dbReference>
<dbReference type="PANTHER" id="PTHR41349:SF1">
    <property type="entry name" value="PROTEIN CBG08683"/>
    <property type="match status" value="1"/>
</dbReference>
<feature type="region of interest" description="Disordered" evidence="1">
    <location>
        <begin position="507"/>
        <end position="532"/>
    </location>
</feature>
<gene>
    <name evidence="3" type="ORF">SAMN05216251_103139</name>
</gene>
<evidence type="ECO:0000259" key="2">
    <source>
        <dbReference type="Pfam" id="PF03372"/>
    </source>
</evidence>
<proteinExistence type="predicted"/>
<keyword evidence="3" id="KW-0269">Exonuclease</keyword>
<accession>A0A1I2AMV7</accession>
<keyword evidence="3" id="KW-0540">Nuclease</keyword>
<organism evidence="3 4">
    <name type="scientific">Actinacidiphila alni</name>
    <dbReference type="NCBI Taxonomy" id="380248"/>
    <lineage>
        <taxon>Bacteria</taxon>
        <taxon>Bacillati</taxon>
        <taxon>Actinomycetota</taxon>
        <taxon>Actinomycetes</taxon>
        <taxon>Kitasatosporales</taxon>
        <taxon>Streptomycetaceae</taxon>
        <taxon>Actinacidiphila</taxon>
    </lineage>
</organism>
<sequence>MPPQPAAASTGSTLALASPAAPHAGDRLTFDWTTDRPNAKNWIAVYGPGTSPSSGTYWVWAYISAGTSGTTTVDTSTLAGGPYTAYLLHDDGHEILARAAPVTFAAAGSGDSLVLASPTAPREGQKLTFTWSTGTPKAKNWIGVYDGDRLPGTGTSIVWAYSAAASGTLTLDTSGLTGGPYTAYLLYDDRYAILAKTEPFGFAAVQPPHEAVDAVIAPATVGDEISVPLGRLWIRPEGNRPGAPAYRRVSGDSWLSVSGDGTVTGRAPATASSKPGRIVTAVEDSGNALDTVTVEVPVRAVRDDLVLKVASLNLWDAGTHIDGPLEKQARVVLTQNLDIVALQESGTGAATALGQALGWSAHQGAYGLGVVSRHPLEDVTEATADLPALSATVRLPGGRTVRLWVAQLDEADYGPYGVAAGLDAAGLVAAERTTVRLQQAQRLAAAMKRDLAAATPVILAAGLASPSHLDWTARTAAAHGGVGAVAWPVTEALQKAGLTDAFREAHPDPVKAPGTTWSPVRPVHDGGGAEPRDRIDQVQYAGRLEVVEAHSLTTGRPQPVPGTGANGWPSDHAAAVVTFSLRMR</sequence>
<keyword evidence="4" id="KW-1185">Reference proteome</keyword>
<dbReference type="Proteomes" id="UP000199323">
    <property type="component" value="Unassembled WGS sequence"/>
</dbReference>
<dbReference type="InterPro" id="IPR036691">
    <property type="entry name" value="Endo/exonu/phosph_ase_sf"/>
</dbReference>
<reference evidence="3 4" key="1">
    <citation type="submission" date="2016-10" db="EMBL/GenBank/DDBJ databases">
        <authorList>
            <person name="de Groot N.N."/>
        </authorList>
    </citation>
    <scope>NUCLEOTIDE SEQUENCE [LARGE SCALE GENOMIC DNA]</scope>
    <source>
        <strain evidence="3 4">CGMCC 4.3510</strain>
    </source>
</reference>
<evidence type="ECO:0000313" key="4">
    <source>
        <dbReference type="Proteomes" id="UP000199323"/>
    </source>
</evidence>
<dbReference type="RefSeq" id="WP_093712384.1">
    <property type="nucleotide sequence ID" value="NZ_FONG01000003.1"/>
</dbReference>
<dbReference type="SUPFAM" id="SSF56219">
    <property type="entry name" value="DNase I-like"/>
    <property type="match status" value="1"/>
</dbReference>
<dbReference type="STRING" id="380248.SAMN05216251_103139"/>
<dbReference type="Pfam" id="PF03372">
    <property type="entry name" value="Exo_endo_phos"/>
    <property type="match status" value="1"/>
</dbReference>
<dbReference type="GO" id="GO:0004527">
    <property type="term" value="F:exonuclease activity"/>
    <property type="evidence" value="ECO:0007669"/>
    <property type="project" value="UniProtKB-KW"/>
</dbReference>
<evidence type="ECO:0000256" key="1">
    <source>
        <dbReference type="SAM" id="MobiDB-lite"/>
    </source>
</evidence>
<dbReference type="EMBL" id="FONG01000003">
    <property type="protein sequence ID" value="SFE44898.1"/>
    <property type="molecule type" value="Genomic_DNA"/>
</dbReference>